<dbReference type="SMART" id="SM00808">
    <property type="entry name" value="FABD"/>
    <property type="match status" value="1"/>
</dbReference>
<accession>A0A1I8EGQ4</accession>
<dbReference type="Gene3D" id="1.20.120.330">
    <property type="entry name" value="Nucleotidyltransferases domain 2"/>
    <property type="match status" value="1"/>
</dbReference>
<name>A0A1I8EGQ4_WUCBA</name>
<dbReference type="GO" id="GO:0005524">
    <property type="term" value="F:ATP binding"/>
    <property type="evidence" value="ECO:0007669"/>
    <property type="project" value="InterPro"/>
</dbReference>
<dbReference type="Gene3D" id="3.30.200.20">
    <property type="entry name" value="Phosphorylase Kinase, domain 1"/>
    <property type="match status" value="1"/>
</dbReference>
<dbReference type="Pfam" id="PF08919">
    <property type="entry name" value="F_actin_bind"/>
    <property type="match status" value="1"/>
</dbReference>
<sequence length="756" mass="83047">EDLLDGSAASNENDSLFVALYDFHGVGEEQLSLKRGGGQYGDVYEGYWKKHEKVVAVKTLKVDKQLERSRTSSRRHSSSSHRIAVGNDCITIPSSVVPVASPRISGIHGGGSAGNNASTVFAVPSTCSSLAGTSLPPPPTIEFPPPPPWNQDSCVGGASSNSSTATQCSNARDIWDTAKIKNAQRNIPLPIPPSSAKPKLQKLDNIPTCDVLVSPLAERNLRKAVSKFGTMPKNARIDAYLESMSLQEDGDQSPNASGECSGGLSDDSLDAIPGSYNNCWNRNASDAMSESVNFGQNELLQQLKQRLKKTKSESPVTVTSRLSDVNNMTSIAERVKSSVAVIAKTDSKLKKVGGVPKQPAEQWSQRKKTSAARSLKSKDLPREIVANDAEIVAPKKTTSRGSQAQDVGENELRARIRQLRHVEKRSLTEKQQNRIGERLESINVETARVRLLKTQEVAPLQHHRPFSMQPDALSSESSDDDSSKAVIVQSERPEKEPLTQKAVAKLHPRAYSTLQRSIKASSVILPKRVTSNNGIDDGDALTKLRPKVAAHPTMPDCNETDELELSGSMTRTQSLRDLTSKFEKLGNPGLIATPSKGPLRSGEKRYSMMENVAGTRGAVSTSDSSISSARESSQPTVNRDSLLDLYRRLESCICDLRNERVSRIKGQHANCTDGQHALLIRLSDLMQQFHHLCAIYAENISPHSKFRYRELLNRMDVFIRQLRQCASSSNEVMQAEQHIIPQFEQTIRQIMHLVQR</sequence>
<feature type="region of interest" description="Disordered" evidence="1">
    <location>
        <begin position="460"/>
        <end position="498"/>
    </location>
</feature>
<dbReference type="InterPro" id="IPR015015">
    <property type="entry name" value="F-actin-binding"/>
</dbReference>
<protein>
    <submittedName>
        <fullName evidence="3">FABD domain-containing protein</fullName>
    </submittedName>
</protein>
<proteinExistence type="predicted"/>
<reference evidence="3" key="1">
    <citation type="submission" date="2016-11" db="UniProtKB">
        <authorList>
            <consortium name="WormBaseParasite"/>
        </authorList>
    </citation>
    <scope>IDENTIFICATION</scope>
    <source>
        <strain evidence="3">pt0022</strain>
    </source>
</reference>
<dbReference type="WBParaSite" id="maker-PairedContig_1858-snap-gene-0.3-mRNA-1">
    <property type="protein sequence ID" value="maker-PairedContig_1858-snap-gene-0.3-mRNA-1"/>
    <property type="gene ID" value="maker-PairedContig_1858-snap-gene-0.3"/>
</dbReference>
<dbReference type="STRING" id="6293.A0A1I8EGQ4"/>
<dbReference type="GO" id="GO:0004715">
    <property type="term" value="F:non-membrane spanning protein tyrosine kinase activity"/>
    <property type="evidence" value="ECO:0007669"/>
    <property type="project" value="InterPro"/>
</dbReference>
<evidence type="ECO:0000313" key="3">
    <source>
        <dbReference type="WBParaSite" id="maker-PairedContig_1858-snap-gene-0.3-mRNA-1"/>
    </source>
</evidence>
<feature type="domain" description="F-actin binding" evidence="2">
    <location>
        <begin position="611"/>
        <end position="756"/>
    </location>
</feature>
<evidence type="ECO:0000259" key="2">
    <source>
        <dbReference type="SMART" id="SM00808"/>
    </source>
</evidence>
<evidence type="ECO:0000256" key="1">
    <source>
        <dbReference type="SAM" id="MobiDB-lite"/>
    </source>
</evidence>
<organism evidence="3">
    <name type="scientific">Wuchereria bancrofti</name>
    <dbReference type="NCBI Taxonomy" id="6293"/>
    <lineage>
        <taxon>Eukaryota</taxon>
        <taxon>Metazoa</taxon>
        <taxon>Ecdysozoa</taxon>
        <taxon>Nematoda</taxon>
        <taxon>Chromadorea</taxon>
        <taxon>Rhabditida</taxon>
        <taxon>Spirurina</taxon>
        <taxon>Spiruromorpha</taxon>
        <taxon>Filarioidea</taxon>
        <taxon>Onchocercidae</taxon>
        <taxon>Wuchereria</taxon>
    </lineage>
</organism>
<dbReference type="AlphaFoldDB" id="A0A1I8EGQ4"/>
<feature type="region of interest" description="Disordered" evidence="1">
    <location>
        <begin position="352"/>
        <end position="379"/>
    </location>
</feature>